<name>A0AAV4YG45_CAEEX</name>
<organism evidence="1 2">
    <name type="scientific">Caerostris extrusa</name>
    <name type="common">Bark spider</name>
    <name type="synonym">Caerostris bankana</name>
    <dbReference type="NCBI Taxonomy" id="172846"/>
    <lineage>
        <taxon>Eukaryota</taxon>
        <taxon>Metazoa</taxon>
        <taxon>Ecdysozoa</taxon>
        <taxon>Arthropoda</taxon>
        <taxon>Chelicerata</taxon>
        <taxon>Arachnida</taxon>
        <taxon>Araneae</taxon>
        <taxon>Araneomorphae</taxon>
        <taxon>Entelegynae</taxon>
        <taxon>Araneoidea</taxon>
        <taxon>Araneidae</taxon>
        <taxon>Caerostris</taxon>
    </lineage>
</organism>
<keyword evidence="2" id="KW-1185">Reference proteome</keyword>
<dbReference type="EMBL" id="BPLR01019248">
    <property type="protein sequence ID" value="GIZ05244.1"/>
    <property type="molecule type" value="Genomic_DNA"/>
</dbReference>
<reference evidence="1 2" key="1">
    <citation type="submission" date="2021-06" db="EMBL/GenBank/DDBJ databases">
        <title>Caerostris extrusa draft genome.</title>
        <authorList>
            <person name="Kono N."/>
            <person name="Arakawa K."/>
        </authorList>
    </citation>
    <scope>NUCLEOTIDE SEQUENCE [LARGE SCALE GENOMIC DNA]</scope>
</reference>
<dbReference type="AlphaFoldDB" id="A0AAV4YG45"/>
<proteinExistence type="predicted"/>
<gene>
    <name evidence="1" type="ORF">CEXT_774511</name>
</gene>
<accession>A0AAV4YG45</accession>
<sequence length="224" mass="24978">MTRCWKDDARPGTSQFAQTVHDLEKTRTLRARYRSLNLENLGNGNLSYPVESESRGNGNLSIKVFMQVKGYEDFRFFFLAMNLALLPGAPGLGPHLRTAALLPGGSSTDGTQVPSTFPDIPDQHPWSVLVSRSPAGHYFWSLNFLLHLDGTQVPGTLPDIPDQHPGSALYLGALWAMYRFRVPEEGLHGRTLEKYSHQFSVTSKFYNVTLRDVESTISAVNLPE</sequence>
<protein>
    <submittedName>
        <fullName evidence="1">Uncharacterized protein</fullName>
    </submittedName>
</protein>
<dbReference type="Proteomes" id="UP001054945">
    <property type="component" value="Unassembled WGS sequence"/>
</dbReference>
<comment type="caution">
    <text evidence="1">The sequence shown here is derived from an EMBL/GenBank/DDBJ whole genome shotgun (WGS) entry which is preliminary data.</text>
</comment>
<evidence type="ECO:0000313" key="2">
    <source>
        <dbReference type="Proteomes" id="UP001054945"/>
    </source>
</evidence>
<evidence type="ECO:0000313" key="1">
    <source>
        <dbReference type="EMBL" id="GIZ05244.1"/>
    </source>
</evidence>